<feature type="region of interest" description="Disordered" evidence="1">
    <location>
        <begin position="1"/>
        <end position="26"/>
    </location>
</feature>
<evidence type="ECO:0000313" key="2">
    <source>
        <dbReference type="EMBL" id="SJZ97400.1"/>
    </source>
</evidence>
<sequence length="67" mass="7845">MRRDHITTLDCVHHEHSSPGHGIGMMRDNTMYRQYHHEETPHKWLGMHVERRGRGYPEGVILSKGQG</sequence>
<dbReference type="RefSeq" id="WP_144006242.1">
    <property type="nucleotide sequence ID" value="NZ_FUXK01000018.1"/>
</dbReference>
<gene>
    <name evidence="2" type="ORF">SAMN02745202_01657</name>
</gene>
<evidence type="ECO:0000313" key="3">
    <source>
        <dbReference type="Proteomes" id="UP000190065"/>
    </source>
</evidence>
<reference evidence="2 3" key="1">
    <citation type="submission" date="2017-02" db="EMBL/GenBank/DDBJ databases">
        <authorList>
            <person name="Peterson S.W."/>
        </authorList>
    </citation>
    <scope>NUCLEOTIDE SEQUENCE [LARGE SCALE GENOMIC DNA]</scope>
    <source>
        <strain evidence="2 3">ATCC 43324</strain>
    </source>
</reference>
<name>A0A1T4Q0Q7_9BACT</name>
<dbReference type="EMBL" id="FUXK01000018">
    <property type="protein sequence ID" value="SJZ97400.1"/>
    <property type="molecule type" value="Genomic_DNA"/>
</dbReference>
<accession>A0A1T4Q0Q7</accession>
<evidence type="ECO:0000256" key="1">
    <source>
        <dbReference type="SAM" id="MobiDB-lite"/>
    </source>
</evidence>
<organism evidence="2 3">
    <name type="scientific">Segatella oulorum</name>
    <dbReference type="NCBI Taxonomy" id="28136"/>
    <lineage>
        <taxon>Bacteria</taxon>
        <taxon>Pseudomonadati</taxon>
        <taxon>Bacteroidota</taxon>
        <taxon>Bacteroidia</taxon>
        <taxon>Bacteroidales</taxon>
        <taxon>Prevotellaceae</taxon>
        <taxon>Segatella</taxon>
    </lineage>
</organism>
<dbReference type="AlphaFoldDB" id="A0A1T4Q0Q7"/>
<feature type="compositionally biased region" description="Basic and acidic residues" evidence="1">
    <location>
        <begin position="1"/>
        <end position="18"/>
    </location>
</feature>
<protein>
    <submittedName>
        <fullName evidence="2">Uncharacterized protein</fullName>
    </submittedName>
</protein>
<dbReference type="Proteomes" id="UP000190065">
    <property type="component" value="Unassembled WGS sequence"/>
</dbReference>
<proteinExistence type="predicted"/>